<protein>
    <recommendedName>
        <fullName evidence="7">FAD-binding domain-containing protein</fullName>
    </recommendedName>
</protein>
<dbReference type="AlphaFoldDB" id="A0AAD6UJ36"/>
<dbReference type="Gene3D" id="3.50.50.60">
    <property type="entry name" value="FAD/NAD(P)-binding domain"/>
    <property type="match status" value="1"/>
</dbReference>
<keyword evidence="4" id="KW-0560">Oxidoreductase</keyword>
<evidence type="ECO:0000313" key="8">
    <source>
        <dbReference type="EMBL" id="KAJ7100673.1"/>
    </source>
</evidence>
<dbReference type="Pfam" id="PF01494">
    <property type="entry name" value="FAD_binding_3"/>
    <property type="match status" value="1"/>
</dbReference>
<dbReference type="PANTHER" id="PTHR13789:SF309">
    <property type="entry name" value="PUTATIVE (AFU_ORTHOLOGUE AFUA_6G14510)-RELATED"/>
    <property type="match status" value="1"/>
</dbReference>
<name>A0AAD6UJ36_9AGAR</name>
<keyword evidence="5" id="KW-0503">Monooxygenase</keyword>
<dbReference type="InterPro" id="IPR050493">
    <property type="entry name" value="FAD-dep_Monooxygenase_BioMet"/>
</dbReference>
<gene>
    <name evidence="8" type="ORF">B0H15DRAFT_816951</name>
</gene>
<dbReference type="GO" id="GO:0071949">
    <property type="term" value="F:FAD binding"/>
    <property type="evidence" value="ECO:0007669"/>
    <property type="project" value="InterPro"/>
</dbReference>
<dbReference type="PRINTS" id="PR00420">
    <property type="entry name" value="RNGMNOXGNASE"/>
</dbReference>
<dbReference type="InterPro" id="IPR002938">
    <property type="entry name" value="FAD-bd"/>
</dbReference>
<keyword evidence="2" id="KW-0285">Flavoprotein</keyword>
<evidence type="ECO:0000256" key="3">
    <source>
        <dbReference type="ARBA" id="ARBA00022827"/>
    </source>
</evidence>
<dbReference type="SUPFAM" id="SSF51905">
    <property type="entry name" value="FAD/NAD(P)-binding domain"/>
    <property type="match status" value="1"/>
</dbReference>
<evidence type="ECO:0000259" key="7">
    <source>
        <dbReference type="Pfam" id="PF01494"/>
    </source>
</evidence>
<dbReference type="Proteomes" id="UP001222325">
    <property type="component" value="Unassembled WGS sequence"/>
</dbReference>
<keyword evidence="6" id="KW-1133">Transmembrane helix</keyword>
<evidence type="ECO:0000256" key="1">
    <source>
        <dbReference type="ARBA" id="ARBA00007992"/>
    </source>
</evidence>
<organism evidence="8 9">
    <name type="scientific">Mycena belliarum</name>
    <dbReference type="NCBI Taxonomy" id="1033014"/>
    <lineage>
        <taxon>Eukaryota</taxon>
        <taxon>Fungi</taxon>
        <taxon>Dikarya</taxon>
        <taxon>Basidiomycota</taxon>
        <taxon>Agaricomycotina</taxon>
        <taxon>Agaricomycetes</taxon>
        <taxon>Agaricomycetidae</taxon>
        <taxon>Agaricales</taxon>
        <taxon>Marasmiineae</taxon>
        <taxon>Mycenaceae</taxon>
        <taxon>Mycena</taxon>
    </lineage>
</organism>
<evidence type="ECO:0000256" key="2">
    <source>
        <dbReference type="ARBA" id="ARBA00022630"/>
    </source>
</evidence>
<comment type="caution">
    <text evidence="8">The sequence shown here is derived from an EMBL/GenBank/DDBJ whole genome shotgun (WGS) entry which is preliminary data.</text>
</comment>
<accession>A0AAD6UJ36</accession>
<sequence length="479" mass="52515">MPGQLIINPRRAGVSLRIVVVGGGLAGTAAAFALQRAGHSVTVLERTDGTVRSHGGIRSPPNMTRILNHWGLAPALAKVAVKCHEFKFHQADGELLGLVQLHEDFLRDLMADFIFIQHGDLHELLLGLATREGVEFRYDAAVTAVDSGNVSVTLACGERLHADLVVGADGPASLVRTEVVGEELGGVRDGHMSVTFAIPTALMRDDADLAPLTQDGNWWVWLGPSMMFHGTLVAGGKEFSVIIGMQGVPPEMLAQYAESWDATYPLEQFGIDFSVFDIRVQKLVELAKRGTPTVHVRRPLLESSVCDRARIAIIGEAAHPLVPAGQHNAGLMIEDAETLGGLFARIQSRAQIPRILAAYEEIRQPRANYAQAWELRKRAMMTSPPGPEQKKRDAGLRSMMAYNDWAQMDETGFRAMWGDEMEMFSYFSTEVVDDWWTKWGALLARHTDPDAQSSGKLEVPLSPTVQVSVSNGRRSAYVY</sequence>
<comment type="similarity">
    <text evidence="1">Belongs to the paxM FAD-dependent monooxygenase family.</text>
</comment>
<evidence type="ECO:0000256" key="6">
    <source>
        <dbReference type="SAM" id="Phobius"/>
    </source>
</evidence>
<keyword evidence="6" id="KW-0472">Membrane</keyword>
<feature type="domain" description="FAD-binding" evidence="7">
    <location>
        <begin position="18"/>
        <end position="201"/>
    </location>
</feature>
<keyword evidence="9" id="KW-1185">Reference proteome</keyword>
<dbReference type="InterPro" id="IPR036188">
    <property type="entry name" value="FAD/NAD-bd_sf"/>
</dbReference>
<feature type="transmembrane region" description="Helical" evidence="6">
    <location>
        <begin position="12"/>
        <end position="34"/>
    </location>
</feature>
<evidence type="ECO:0000313" key="9">
    <source>
        <dbReference type="Proteomes" id="UP001222325"/>
    </source>
</evidence>
<reference evidence="8" key="1">
    <citation type="submission" date="2023-03" db="EMBL/GenBank/DDBJ databases">
        <title>Massive genome expansion in bonnet fungi (Mycena s.s.) driven by repeated elements and novel gene families across ecological guilds.</title>
        <authorList>
            <consortium name="Lawrence Berkeley National Laboratory"/>
            <person name="Harder C.B."/>
            <person name="Miyauchi S."/>
            <person name="Viragh M."/>
            <person name="Kuo A."/>
            <person name="Thoen E."/>
            <person name="Andreopoulos B."/>
            <person name="Lu D."/>
            <person name="Skrede I."/>
            <person name="Drula E."/>
            <person name="Henrissat B."/>
            <person name="Morin E."/>
            <person name="Kohler A."/>
            <person name="Barry K."/>
            <person name="LaButti K."/>
            <person name="Morin E."/>
            <person name="Salamov A."/>
            <person name="Lipzen A."/>
            <person name="Mereny Z."/>
            <person name="Hegedus B."/>
            <person name="Baldrian P."/>
            <person name="Stursova M."/>
            <person name="Weitz H."/>
            <person name="Taylor A."/>
            <person name="Grigoriev I.V."/>
            <person name="Nagy L.G."/>
            <person name="Martin F."/>
            <person name="Kauserud H."/>
        </authorList>
    </citation>
    <scope>NUCLEOTIDE SEQUENCE</scope>
    <source>
        <strain evidence="8">CBHHK173m</strain>
    </source>
</reference>
<keyword evidence="6" id="KW-0812">Transmembrane</keyword>
<evidence type="ECO:0000256" key="5">
    <source>
        <dbReference type="ARBA" id="ARBA00023033"/>
    </source>
</evidence>
<proteinExistence type="inferred from homology"/>
<dbReference type="GO" id="GO:0004497">
    <property type="term" value="F:monooxygenase activity"/>
    <property type="evidence" value="ECO:0007669"/>
    <property type="project" value="UniProtKB-KW"/>
</dbReference>
<dbReference type="EMBL" id="JARJCN010000005">
    <property type="protein sequence ID" value="KAJ7100673.1"/>
    <property type="molecule type" value="Genomic_DNA"/>
</dbReference>
<dbReference type="PANTHER" id="PTHR13789">
    <property type="entry name" value="MONOOXYGENASE"/>
    <property type="match status" value="1"/>
</dbReference>
<keyword evidence="3" id="KW-0274">FAD</keyword>
<evidence type="ECO:0000256" key="4">
    <source>
        <dbReference type="ARBA" id="ARBA00023002"/>
    </source>
</evidence>